<evidence type="ECO:0000313" key="2">
    <source>
        <dbReference type="EMBL" id="QRD04987.1"/>
    </source>
</evidence>
<protein>
    <submittedName>
        <fullName evidence="2">Uncharacterized protein</fullName>
    </submittedName>
</protein>
<dbReference type="VEuPathDB" id="FungiDB:JI435_109090"/>
<evidence type="ECO:0000256" key="1">
    <source>
        <dbReference type="SAM" id="MobiDB-lite"/>
    </source>
</evidence>
<proteinExistence type="predicted"/>
<feature type="region of interest" description="Disordered" evidence="1">
    <location>
        <begin position="135"/>
        <end position="210"/>
    </location>
</feature>
<feature type="region of interest" description="Disordered" evidence="1">
    <location>
        <begin position="341"/>
        <end position="388"/>
    </location>
</feature>
<feature type="compositionally biased region" description="Polar residues" evidence="1">
    <location>
        <begin position="182"/>
        <end position="195"/>
    </location>
</feature>
<keyword evidence="3" id="KW-1185">Reference proteome</keyword>
<feature type="region of interest" description="Disordered" evidence="1">
    <location>
        <begin position="1"/>
        <end position="23"/>
    </location>
</feature>
<evidence type="ECO:0000313" key="3">
    <source>
        <dbReference type="Proteomes" id="UP000663193"/>
    </source>
</evidence>
<feature type="compositionally biased region" description="Basic and acidic residues" evidence="1">
    <location>
        <begin position="358"/>
        <end position="373"/>
    </location>
</feature>
<gene>
    <name evidence="2" type="ORF">JI435_109090</name>
</gene>
<feature type="compositionally biased region" description="Low complexity" evidence="1">
    <location>
        <begin position="135"/>
        <end position="144"/>
    </location>
</feature>
<dbReference type="AlphaFoldDB" id="A0A7U2I8E3"/>
<dbReference type="Proteomes" id="UP000663193">
    <property type="component" value="Chromosome 18"/>
</dbReference>
<organism evidence="2 3">
    <name type="scientific">Phaeosphaeria nodorum (strain SN15 / ATCC MYA-4574 / FGSC 10173)</name>
    <name type="common">Glume blotch fungus</name>
    <name type="synonym">Parastagonospora nodorum</name>
    <dbReference type="NCBI Taxonomy" id="321614"/>
    <lineage>
        <taxon>Eukaryota</taxon>
        <taxon>Fungi</taxon>
        <taxon>Dikarya</taxon>
        <taxon>Ascomycota</taxon>
        <taxon>Pezizomycotina</taxon>
        <taxon>Dothideomycetes</taxon>
        <taxon>Pleosporomycetidae</taxon>
        <taxon>Pleosporales</taxon>
        <taxon>Pleosporineae</taxon>
        <taxon>Phaeosphaeriaceae</taxon>
        <taxon>Parastagonospora</taxon>
    </lineage>
</organism>
<sequence length="570" mass="63211">MDASPGNRPPRPTSSPTDQPTYIRCDGQAISQKQFKEIFGPILQRHHLGQPVRQDLLREGLWMLAQHSPNHAVLKGKTIAIPFEATPLALSRLGYSHPRIQDWVQRRDAIIQQQQQQQQRLQAPQHVVPNMIASASQTQAQHASPYSGSPPQVSIGERMPSGSSYSPYSAPQSPARMHHRITTASSLNKFPQTAPQDGMGPRMPSATSPQSPFARLQYQTSPGRPQDMRRPGVPNGAAQYMWPNSRNLPPRPSPSPTMGMFPPPLSRSNSVQSEAHRGEAILNEAEKEALIDNWLKRWMAMAIKGHPKAYTGALEMLGDKPNIAKKWELYKTIQVHSKANARQQRAQQLQALQPQPHQPREVIDLTSNKRKDPPTASNEPPKKRQIVDLTQPRRDQFSNHEPQAPVLLDAPGGDKIAVVPIPELAATDDLQAHATIFGVNAHDLELNGPIFTSVQNSTPAPPPVPDHPARPHVNLVSAPKIHPDQDITIWIPDMEVAAAKAKINSGQYDFTWSNGIVDDVEPVTDELLEGIGCEREEDGLWRAPSPMLSEEKANVEWSMVSRSRERSFAP</sequence>
<dbReference type="EMBL" id="CP069040">
    <property type="protein sequence ID" value="QRD04987.1"/>
    <property type="molecule type" value="Genomic_DNA"/>
</dbReference>
<feature type="compositionally biased region" description="Low complexity" evidence="1">
    <location>
        <begin position="341"/>
        <end position="355"/>
    </location>
</feature>
<name>A0A7U2I8E3_PHANO</name>
<reference evidence="3" key="1">
    <citation type="journal article" date="2021" name="BMC Genomics">
        <title>Chromosome-level genome assembly and manually-curated proteome of model necrotroph Parastagonospora nodorum Sn15 reveals a genome-wide trove of candidate effector homologs, and redundancy of virulence-related functions within an accessory chromosome.</title>
        <authorList>
            <person name="Bertazzoni S."/>
            <person name="Jones D.A.B."/>
            <person name="Phan H.T."/>
            <person name="Tan K.-C."/>
            <person name="Hane J.K."/>
        </authorList>
    </citation>
    <scope>NUCLEOTIDE SEQUENCE [LARGE SCALE GENOMIC DNA]</scope>
    <source>
        <strain evidence="3">SN15 / ATCC MYA-4574 / FGSC 10173)</strain>
    </source>
</reference>
<accession>A0A7U2I8E3</accession>
<feature type="compositionally biased region" description="Low complexity" evidence="1">
    <location>
        <begin position="160"/>
        <end position="175"/>
    </location>
</feature>